<sequence>MKKYKFIIILALIVVLSSKILCYADENTIDESRLKGCCLPIGDENKFINGYGIIQNSEGYSRSMLYGLIDKDYNVVVEPAYYWITYDSYEENIIYAFMDIYAGYGDIYKITDRGLEKINSEMYCMNLSFAVRLESAFGGFENINSSAFSGDMIAVADRQHKHYGVIDKSGNFIMPFTDKYVYLVQDPYIIRYINTGAYETGSKIVADGQLLNSSVEVLTEAKYDYIEILADYIRVTKDGRVNILDTNDYSELSNWSYTVLEPVGNYFIAKDLNGMYGIIDKSGNTAVDFLYKKIRWDKSTGFHSYDEDDGTYAKIKLPGEADISEETEEAPDTGSQPEAPIETQAYFPVYDVTLNGIKMENHERLYPVIGYANIAYFPMTYYDSRLLGLETKWDSVSGLKITGFGSHMGYDEYKTELAEEPNPHSIKVFTVDYDVYLNGKSIDELAGHYPLLTYKDITYLPMVYKLFANELGWEYRYSKDEGLIINSRN</sequence>
<organism evidence="1 2">
    <name type="scientific">Sedimentibacter hydroxybenzoicus DSM 7310</name>
    <dbReference type="NCBI Taxonomy" id="1123245"/>
    <lineage>
        <taxon>Bacteria</taxon>
        <taxon>Bacillati</taxon>
        <taxon>Bacillota</taxon>
        <taxon>Tissierellia</taxon>
        <taxon>Sedimentibacter</taxon>
    </lineage>
</organism>
<accession>A0A974BJV3</accession>
<gene>
    <name evidence="1" type="ORF">HZF24_09580</name>
</gene>
<evidence type="ECO:0000313" key="1">
    <source>
        <dbReference type="EMBL" id="NYB74383.1"/>
    </source>
</evidence>
<dbReference type="AlphaFoldDB" id="A0A974BJV3"/>
<protein>
    <submittedName>
        <fullName evidence="1">WG repeat-containing protein</fullName>
    </submittedName>
</protein>
<dbReference type="Proteomes" id="UP000611629">
    <property type="component" value="Unassembled WGS sequence"/>
</dbReference>
<proteinExistence type="predicted"/>
<evidence type="ECO:0000313" key="2">
    <source>
        <dbReference type="Proteomes" id="UP000611629"/>
    </source>
</evidence>
<name>A0A974BJV3_SEDHY</name>
<comment type="caution">
    <text evidence="1">The sequence shown here is derived from an EMBL/GenBank/DDBJ whole genome shotgun (WGS) entry which is preliminary data.</text>
</comment>
<dbReference type="RefSeq" id="WP_179238082.1">
    <property type="nucleotide sequence ID" value="NZ_JACBNQ010000009.1"/>
</dbReference>
<keyword evidence="2" id="KW-1185">Reference proteome</keyword>
<dbReference type="EMBL" id="JACBNQ010000009">
    <property type="protein sequence ID" value="NYB74383.1"/>
    <property type="molecule type" value="Genomic_DNA"/>
</dbReference>
<reference evidence="1" key="1">
    <citation type="submission" date="2020-07" db="EMBL/GenBank/DDBJ databases">
        <title>Genomic analysis of a strain of Sedimentibacter Hydroxybenzoicus DSM7310.</title>
        <authorList>
            <person name="Ma S."/>
        </authorList>
    </citation>
    <scope>NUCLEOTIDE SEQUENCE</scope>
    <source>
        <strain evidence="1">DSM 7310</strain>
    </source>
</reference>